<accession>A0ACC2HL45</accession>
<name>A0ACC2HL45_DALPE</name>
<reference evidence="1" key="1">
    <citation type="submission" date="2021-05" db="EMBL/GenBank/DDBJ databases">
        <authorList>
            <person name="Pan Q."/>
            <person name="Jouanno E."/>
            <person name="Zahm M."/>
            <person name="Klopp C."/>
            <person name="Cabau C."/>
            <person name="Louis A."/>
            <person name="Berthelot C."/>
            <person name="Parey E."/>
            <person name="Roest Crollius H."/>
            <person name="Montfort J."/>
            <person name="Robinson-Rechavi M."/>
            <person name="Bouchez O."/>
            <person name="Lampietro C."/>
            <person name="Lopez Roques C."/>
            <person name="Donnadieu C."/>
            <person name="Postlethwait J."/>
            <person name="Bobe J."/>
            <person name="Dillon D."/>
            <person name="Chandos A."/>
            <person name="von Hippel F."/>
            <person name="Guiguen Y."/>
        </authorList>
    </citation>
    <scope>NUCLEOTIDE SEQUENCE</scope>
    <source>
        <strain evidence="1">YG-Jan2019</strain>
    </source>
</reference>
<comment type="caution">
    <text evidence="1">The sequence shown here is derived from an EMBL/GenBank/DDBJ whole genome shotgun (WGS) entry which is preliminary data.</text>
</comment>
<dbReference type="Proteomes" id="UP001157502">
    <property type="component" value="Chromosome 1"/>
</dbReference>
<proteinExistence type="predicted"/>
<organism evidence="1 2">
    <name type="scientific">Dallia pectoralis</name>
    <name type="common">Alaska blackfish</name>
    <dbReference type="NCBI Taxonomy" id="75939"/>
    <lineage>
        <taxon>Eukaryota</taxon>
        <taxon>Metazoa</taxon>
        <taxon>Chordata</taxon>
        <taxon>Craniata</taxon>
        <taxon>Vertebrata</taxon>
        <taxon>Euteleostomi</taxon>
        <taxon>Actinopterygii</taxon>
        <taxon>Neopterygii</taxon>
        <taxon>Teleostei</taxon>
        <taxon>Protacanthopterygii</taxon>
        <taxon>Esociformes</taxon>
        <taxon>Umbridae</taxon>
        <taxon>Dallia</taxon>
    </lineage>
</organism>
<evidence type="ECO:0000313" key="1">
    <source>
        <dbReference type="EMBL" id="KAJ8016608.1"/>
    </source>
</evidence>
<gene>
    <name evidence="1" type="ORF">DPEC_G00009000</name>
</gene>
<protein>
    <submittedName>
        <fullName evidence="1">Uncharacterized protein</fullName>
    </submittedName>
</protein>
<keyword evidence="2" id="KW-1185">Reference proteome</keyword>
<dbReference type="EMBL" id="CM055728">
    <property type="protein sequence ID" value="KAJ8016608.1"/>
    <property type="molecule type" value="Genomic_DNA"/>
</dbReference>
<sequence length="454" mass="50683">MFQLWKSFFLLMFIRESVSQEVKCYSNFDRDAGNCSDLLGNVKLDDCCLNPHYGYVGKDGKCRSCGPSMWSEWTNWGSCSVPCKEGVVQRRRECHGQGKCDPTTNSTELLKLTLETKPCFEQDCCPEQGQWSEWAQWEPCSVTCEKGVKKRTRTCTQPPPKCGGSCDGPSEMMAACVADQVCPTHGGWANWEHWGPCSGTCMREGSPKPTQLRYRFCTNPAPSTMPPGNKCPGSDRELKNCDELPFCAVNGNWGKWGPLSSCSVTCGVGVEETLRQCNNPAPAHGGLSCSGPNRDTTICNTKTHCPVDGIWSQWTSWEKCTSSRGNIHCRKIGGLQKRQRWCEHTAFEGKVCDGTKGITDFRPCFDIERCRMNGNWSEWSEWSHCEPPCGKESTRSREINCIPDLSAYPKTIGYPTKTKAFFHGTPIPLCLETNPATERKQKMTCINVPPCDTL</sequence>
<evidence type="ECO:0000313" key="2">
    <source>
        <dbReference type="Proteomes" id="UP001157502"/>
    </source>
</evidence>